<evidence type="ECO:0000256" key="1">
    <source>
        <dbReference type="ARBA" id="ARBA00022679"/>
    </source>
</evidence>
<keyword evidence="1 2" id="KW-0808">Transferase</keyword>
<gene>
    <name evidence="2" type="primary">scoA</name>
    <name evidence="2" type="ORF">H0A61_01590</name>
</gene>
<dbReference type="InterPro" id="IPR012792">
    <property type="entry name" value="3-oxoacid_CoA-transf_A"/>
</dbReference>
<dbReference type="Proteomes" id="UP000662904">
    <property type="component" value="Chromosome"/>
</dbReference>
<dbReference type="Pfam" id="PF01144">
    <property type="entry name" value="CoA_trans"/>
    <property type="match status" value="1"/>
</dbReference>
<dbReference type="SUPFAM" id="SSF100950">
    <property type="entry name" value="NagB/RpiA/CoA transferase-like"/>
    <property type="match status" value="1"/>
</dbReference>
<keyword evidence="3" id="KW-1185">Reference proteome</keyword>
<dbReference type="AlphaFoldDB" id="A0A8A0RLD8"/>
<reference evidence="2" key="1">
    <citation type="submission" date="2020-07" db="EMBL/GenBank/DDBJ databases">
        <title>Koleobacter methoxysyntrophicus gen. nov., sp. nov., a novel anaerobic bacterium isolated from deep subsurface oil field and proposal of Koleobacterales ord. nov. in the phylum Firmicutes.</title>
        <authorList>
            <person name="Sakamoto S."/>
            <person name="Tamaki H."/>
        </authorList>
    </citation>
    <scope>NUCLEOTIDE SEQUENCE</scope>
    <source>
        <strain evidence="2">NRmbB1</strain>
    </source>
</reference>
<dbReference type="NCBIfam" id="TIGR02429">
    <property type="entry name" value="pcaI_scoA_fam"/>
    <property type="match status" value="1"/>
</dbReference>
<evidence type="ECO:0000313" key="2">
    <source>
        <dbReference type="EMBL" id="QSQ09231.1"/>
    </source>
</evidence>
<dbReference type="Gene3D" id="3.40.1080.10">
    <property type="entry name" value="Glutaconate Coenzyme A-transferase"/>
    <property type="match status" value="1"/>
</dbReference>
<proteinExistence type="predicted"/>
<dbReference type="PANTHER" id="PTHR13707">
    <property type="entry name" value="KETOACID-COENZYME A TRANSFERASE"/>
    <property type="match status" value="1"/>
</dbReference>
<name>A0A8A0RLD8_9FIRM</name>
<dbReference type="EMBL" id="CP059066">
    <property type="protein sequence ID" value="QSQ09231.1"/>
    <property type="molecule type" value="Genomic_DNA"/>
</dbReference>
<evidence type="ECO:0000313" key="3">
    <source>
        <dbReference type="Proteomes" id="UP000662904"/>
    </source>
</evidence>
<dbReference type="KEGG" id="kme:H0A61_01590"/>
<dbReference type="SMART" id="SM00882">
    <property type="entry name" value="CoA_trans"/>
    <property type="match status" value="1"/>
</dbReference>
<organism evidence="2 3">
    <name type="scientific">Koleobacter methoxysyntrophicus</name>
    <dbReference type="NCBI Taxonomy" id="2751313"/>
    <lineage>
        <taxon>Bacteria</taxon>
        <taxon>Bacillati</taxon>
        <taxon>Bacillota</taxon>
        <taxon>Clostridia</taxon>
        <taxon>Koleobacterales</taxon>
        <taxon>Koleobacteraceae</taxon>
        <taxon>Koleobacter</taxon>
    </lineage>
</organism>
<dbReference type="GO" id="GO:0008260">
    <property type="term" value="F:succinyl-CoA:3-oxo-acid CoA-transferase activity"/>
    <property type="evidence" value="ECO:0007669"/>
    <property type="project" value="UniProtKB-EC"/>
</dbReference>
<sequence>MRECRQSGFSNKIRNAKDAISMIKPGSTILVGGFGLAGVPEYLIETLAESGINGLTIASNDLGSPGVGLGKLLTNNQVKALIGTYYNWNPEVAKAYNEGRIDVTLVPQGTFAEAIRAAGVGIPAFYTPTAAGTKLAEGKETRVFNGRTYVLEHAIHADVALIKAYKADKIGNLIYYKTARNFNPIMAMAADLVIAQVDEVVPVGTLDPECIVTPHIFVDVITLSESGSYFKTINKHMELNILNDLMFGEVYRKQKEFLHDGRER</sequence>
<protein>
    <submittedName>
        <fullName evidence="2">Putative succinyl-CoA:3-ketoacid coenzyme A transferase subunit A</fullName>
        <ecNumber evidence="2">2.8.3.5</ecNumber>
    </submittedName>
</protein>
<accession>A0A8A0RLD8</accession>
<dbReference type="RefSeq" id="WP_206706589.1">
    <property type="nucleotide sequence ID" value="NZ_CP059066.1"/>
</dbReference>
<dbReference type="EC" id="2.8.3.5" evidence="2"/>
<dbReference type="PANTHER" id="PTHR13707:SF60">
    <property type="entry name" value="ACETATE COA-TRANSFERASE SUBUNIT ALPHA"/>
    <property type="match status" value="1"/>
</dbReference>
<dbReference type="InterPro" id="IPR004165">
    <property type="entry name" value="CoA_trans_fam_I"/>
</dbReference>
<dbReference type="InterPro" id="IPR037171">
    <property type="entry name" value="NagB/RpiA_transferase-like"/>
</dbReference>